<dbReference type="Pfam" id="PF14520">
    <property type="entry name" value="HHH_5"/>
    <property type="match status" value="1"/>
</dbReference>
<dbReference type="HAMAP" id="MF_01588">
    <property type="entry name" value="DNA_ligase_A"/>
    <property type="match status" value="1"/>
</dbReference>
<dbReference type="SUPFAM" id="SSF47781">
    <property type="entry name" value="RuvA domain 2-like"/>
    <property type="match status" value="2"/>
</dbReference>
<dbReference type="AlphaFoldDB" id="A0AAJ0XCA7"/>
<dbReference type="SUPFAM" id="SSF50249">
    <property type="entry name" value="Nucleic acid-binding proteins"/>
    <property type="match status" value="1"/>
</dbReference>
<gene>
    <name evidence="14" type="primary">ligA</name>
    <name evidence="17" type="ORF">CKO40_21460</name>
</gene>
<feature type="active site" description="N6-AMP-lysine intermediate" evidence="14">
    <location>
        <position position="117"/>
    </location>
</feature>
<dbReference type="GO" id="GO:0006281">
    <property type="term" value="P:DNA repair"/>
    <property type="evidence" value="ECO:0007669"/>
    <property type="project" value="UniProtKB-KW"/>
</dbReference>
<evidence type="ECO:0000256" key="10">
    <source>
        <dbReference type="ARBA" id="ARBA00023027"/>
    </source>
</evidence>
<reference evidence="17" key="1">
    <citation type="submission" date="2017-08" db="EMBL/GenBank/DDBJ databases">
        <authorList>
            <person name="Imhoff J.F."/>
            <person name="Rahn T."/>
            <person name="Kuenzel S."/>
            <person name="Neulinger S.C."/>
        </authorList>
    </citation>
    <scope>NUCLEOTIDE SEQUENCE</scope>
    <source>
        <strain evidence="17">DSM 11080</strain>
    </source>
</reference>
<feature type="binding site" evidence="14">
    <location>
        <position position="296"/>
    </location>
    <ligand>
        <name>NAD(+)</name>
        <dbReference type="ChEBI" id="CHEBI:57540"/>
    </ligand>
</feature>
<dbReference type="InterPro" id="IPR012340">
    <property type="entry name" value="NA-bd_OB-fold"/>
</dbReference>
<evidence type="ECO:0000256" key="5">
    <source>
        <dbReference type="ARBA" id="ARBA00022705"/>
    </source>
</evidence>
<dbReference type="FunFam" id="2.40.50.140:FF:000012">
    <property type="entry name" value="DNA ligase"/>
    <property type="match status" value="1"/>
</dbReference>
<dbReference type="GO" id="GO:0003677">
    <property type="term" value="F:DNA binding"/>
    <property type="evidence" value="ECO:0007669"/>
    <property type="project" value="InterPro"/>
</dbReference>
<dbReference type="PROSITE" id="PS50172">
    <property type="entry name" value="BRCT"/>
    <property type="match status" value="1"/>
</dbReference>
<reference evidence="17" key="2">
    <citation type="journal article" date="2020" name="Microorganisms">
        <title>Osmotic Adaptation and Compatible Solute Biosynthesis of Phototrophic Bacteria as Revealed from Genome Analyses.</title>
        <authorList>
            <person name="Imhoff J.F."/>
            <person name="Rahn T."/>
            <person name="Kunzel S."/>
            <person name="Keller A."/>
            <person name="Neulinger S.C."/>
        </authorList>
    </citation>
    <scope>NUCLEOTIDE SEQUENCE</scope>
    <source>
        <strain evidence="17">DSM 11080</strain>
    </source>
</reference>
<evidence type="ECO:0000256" key="2">
    <source>
        <dbReference type="ARBA" id="ARBA00012722"/>
    </source>
</evidence>
<dbReference type="InterPro" id="IPR004149">
    <property type="entry name" value="Znf_DNAligase_C4"/>
</dbReference>
<comment type="caution">
    <text evidence="17">The sequence shown here is derived from an EMBL/GenBank/DDBJ whole genome shotgun (WGS) entry which is preliminary data.</text>
</comment>
<keyword evidence="7 14" id="KW-0227">DNA damage</keyword>
<dbReference type="GO" id="GO:0003911">
    <property type="term" value="F:DNA ligase (NAD+) activity"/>
    <property type="evidence" value="ECO:0007669"/>
    <property type="project" value="UniProtKB-UniRule"/>
</dbReference>
<dbReference type="Pfam" id="PF00533">
    <property type="entry name" value="BRCT"/>
    <property type="match status" value="1"/>
</dbReference>
<dbReference type="InterPro" id="IPR013839">
    <property type="entry name" value="DNAligase_adenylation"/>
</dbReference>
<evidence type="ECO:0000256" key="6">
    <source>
        <dbReference type="ARBA" id="ARBA00022723"/>
    </source>
</evidence>
<dbReference type="NCBIfam" id="NF005932">
    <property type="entry name" value="PRK07956.1"/>
    <property type="match status" value="1"/>
</dbReference>
<dbReference type="InterPro" id="IPR018239">
    <property type="entry name" value="DNA_ligase_AS"/>
</dbReference>
<evidence type="ECO:0000256" key="9">
    <source>
        <dbReference type="ARBA" id="ARBA00022842"/>
    </source>
</evidence>
<dbReference type="PROSITE" id="PS01056">
    <property type="entry name" value="DNA_LIGASE_N2"/>
    <property type="match status" value="1"/>
</dbReference>
<comment type="similarity">
    <text evidence="13 14">Belongs to the NAD-dependent DNA ligase family. LigA subfamily.</text>
</comment>
<dbReference type="GO" id="GO:0006260">
    <property type="term" value="P:DNA replication"/>
    <property type="evidence" value="ECO:0007669"/>
    <property type="project" value="UniProtKB-KW"/>
</dbReference>
<dbReference type="PROSITE" id="PS01055">
    <property type="entry name" value="DNA_LIGASE_N1"/>
    <property type="match status" value="1"/>
</dbReference>
<comment type="catalytic activity">
    <reaction evidence="12 14 15">
        <text>NAD(+) + (deoxyribonucleotide)n-3'-hydroxyl + 5'-phospho-(deoxyribonucleotide)m = (deoxyribonucleotide)n+m + AMP + beta-nicotinamide D-nucleotide.</text>
        <dbReference type="EC" id="6.5.1.2"/>
    </reaction>
</comment>
<dbReference type="Pfam" id="PF03119">
    <property type="entry name" value="DNA_ligase_ZBD"/>
    <property type="match status" value="1"/>
</dbReference>
<dbReference type="Gene3D" id="1.10.150.20">
    <property type="entry name" value="5' to 3' exonuclease, C-terminal subdomain"/>
    <property type="match status" value="3"/>
</dbReference>
<name>A0AAJ0XCA7_9GAMM</name>
<dbReference type="InterPro" id="IPR010994">
    <property type="entry name" value="RuvA_2-like"/>
</dbReference>
<dbReference type="InterPro" id="IPR003583">
    <property type="entry name" value="Hlx-hairpin-Hlx_DNA-bd_motif"/>
</dbReference>
<dbReference type="InterPro" id="IPR036420">
    <property type="entry name" value="BRCT_dom_sf"/>
</dbReference>
<feature type="binding site" evidence="14">
    <location>
        <position position="115"/>
    </location>
    <ligand>
        <name>NAD(+)</name>
        <dbReference type="ChEBI" id="CHEBI:57540"/>
    </ligand>
</feature>
<feature type="binding site" evidence="14">
    <location>
        <position position="179"/>
    </location>
    <ligand>
        <name>NAD(+)</name>
        <dbReference type="ChEBI" id="CHEBI:57540"/>
    </ligand>
</feature>
<keyword evidence="8 14" id="KW-0862">Zinc</keyword>
<feature type="domain" description="BRCT" evidence="16">
    <location>
        <begin position="689"/>
        <end position="766"/>
    </location>
</feature>
<keyword evidence="9 14" id="KW-0460">Magnesium</keyword>
<evidence type="ECO:0000259" key="16">
    <source>
        <dbReference type="PROSITE" id="PS50172"/>
    </source>
</evidence>
<dbReference type="SUPFAM" id="SSF52113">
    <property type="entry name" value="BRCT domain"/>
    <property type="match status" value="1"/>
</dbReference>
<evidence type="ECO:0000256" key="15">
    <source>
        <dbReference type="RuleBase" id="RU000618"/>
    </source>
</evidence>
<feature type="binding site" evidence="14">
    <location>
        <position position="138"/>
    </location>
    <ligand>
        <name>NAD(+)</name>
        <dbReference type="ChEBI" id="CHEBI:57540"/>
    </ligand>
</feature>
<evidence type="ECO:0000256" key="11">
    <source>
        <dbReference type="ARBA" id="ARBA00023204"/>
    </source>
</evidence>
<sequence length="766" mass="83370">MSVPASERERAEVLRRSIEYHNDRYYRQDDPEIPDAEYDRLLRELQDLEARYPELRRADSPTQRVGAEPVSSFDEVEHRLPMLSLANAFDEQELRDFDRRVREALGIERVRYSAEPKLDGLAVSLLYQDGILTQAATRGDGHRGEDVTAQVRTIRDVPLRLRGSEGADGWPSLLEVRGEVFLTYARFEAINEHARRSGGKVFANPRNAAAGSLRQLDPSITAARGLSMFCYGLGAVEGASWSDSHSGSLVRIAHWGLPVSPEQRVVEGVEDCIGYHTAIGARRNQLDYAIDGVVFKVDRRPDQERLGFVARAPRWAIAYKFPAQEELTTVEAVEFQVGRTGALTPVARLAPVQVGGVTVSNATLHNMDEIERKDVRIGDTVYVRRAGDVIPEVIRALPERRPFGAEPVQLPAHCPVCHSDVLRAEGEAVARCTGGLFCPAQRKEAIKHFASRRAMDIEGLGDKLVSQLVDTGLVEDPADLYRLSLEQLTQLDRMGEKSAQNLLAALDTSRRTTLARFIYALGIREVGEATARALAEHFGDLDALMGAGAAELLAPAGIKGVGIKTAEALVSYLEGHPDESPEPSPGVSVQEALAEWLATRPIRGLKPDAARAIAERFERIERLRGISAAALAAGQASPIEGIGPVVAAHIRAFFSQPHNREVIAKLRDPEIGAIDWEAPSDTAMVEPGRASAPLNGKTVVITGSLSLPRDEIKRRLEAQGAKVTGSVSKNTDLLIAGADPGGKLSRAQDLGIEVVGEEALDDLLAG</sequence>
<dbReference type="Gene3D" id="1.10.287.610">
    <property type="entry name" value="Helix hairpin bin"/>
    <property type="match status" value="1"/>
</dbReference>
<keyword evidence="18" id="KW-1185">Reference proteome</keyword>
<accession>A0AAJ0XCA7</accession>
<evidence type="ECO:0000256" key="8">
    <source>
        <dbReference type="ARBA" id="ARBA00022833"/>
    </source>
</evidence>
<dbReference type="CDD" id="cd00114">
    <property type="entry name" value="LIGANc"/>
    <property type="match status" value="1"/>
</dbReference>
<feature type="binding site" evidence="14">
    <location>
        <begin position="35"/>
        <end position="39"/>
    </location>
    <ligand>
        <name>NAD(+)</name>
        <dbReference type="ChEBI" id="CHEBI:57540"/>
    </ligand>
</feature>
<comment type="caution">
    <text evidence="14">Lacks conserved residue(s) required for the propagation of feature annotation.</text>
</comment>
<dbReference type="InterPro" id="IPR004150">
    <property type="entry name" value="NAD_DNA_ligase_OB"/>
</dbReference>
<dbReference type="Gene3D" id="6.20.10.30">
    <property type="match status" value="1"/>
</dbReference>
<evidence type="ECO:0000256" key="4">
    <source>
        <dbReference type="ARBA" id="ARBA00022598"/>
    </source>
</evidence>
<dbReference type="NCBIfam" id="TIGR00575">
    <property type="entry name" value="dnlj"/>
    <property type="match status" value="1"/>
</dbReference>
<dbReference type="InterPro" id="IPR041663">
    <property type="entry name" value="DisA/LigA_HHH"/>
</dbReference>
<feature type="binding site" evidence="14">
    <location>
        <begin position="84"/>
        <end position="85"/>
    </location>
    <ligand>
        <name>NAD(+)</name>
        <dbReference type="ChEBI" id="CHEBI:57540"/>
    </ligand>
</feature>
<dbReference type="SMART" id="SM00532">
    <property type="entry name" value="LIGANc"/>
    <property type="match status" value="1"/>
</dbReference>
<dbReference type="PIRSF" id="PIRSF001604">
    <property type="entry name" value="LigA"/>
    <property type="match status" value="1"/>
</dbReference>
<dbReference type="FunFam" id="1.10.287.610:FF:000002">
    <property type="entry name" value="DNA ligase"/>
    <property type="match status" value="1"/>
</dbReference>
<dbReference type="Pfam" id="PF01653">
    <property type="entry name" value="DNA_ligase_aden"/>
    <property type="match status" value="1"/>
</dbReference>
<evidence type="ECO:0000256" key="3">
    <source>
        <dbReference type="ARBA" id="ARBA00013308"/>
    </source>
</evidence>
<dbReference type="Gene3D" id="3.40.50.10190">
    <property type="entry name" value="BRCT domain"/>
    <property type="match status" value="1"/>
</dbReference>
<keyword evidence="6 14" id="KW-0479">Metal-binding</keyword>
<evidence type="ECO:0000313" key="18">
    <source>
        <dbReference type="Proteomes" id="UP001296776"/>
    </source>
</evidence>
<dbReference type="SMART" id="SM00278">
    <property type="entry name" value="HhH1"/>
    <property type="match status" value="5"/>
</dbReference>
<evidence type="ECO:0000313" key="17">
    <source>
        <dbReference type="EMBL" id="MBK1707030.1"/>
    </source>
</evidence>
<feature type="binding site" evidence="14">
    <location>
        <position position="320"/>
    </location>
    <ligand>
        <name>NAD(+)</name>
        <dbReference type="ChEBI" id="CHEBI:57540"/>
    </ligand>
</feature>
<feature type="binding site" evidence="14">
    <location>
        <position position="417"/>
    </location>
    <ligand>
        <name>Zn(2+)</name>
        <dbReference type="ChEBI" id="CHEBI:29105"/>
    </ligand>
</feature>
<dbReference type="InterPro" id="IPR001357">
    <property type="entry name" value="BRCT_dom"/>
</dbReference>
<evidence type="ECO:0000256" key="12">
    <source>
        <dbReference type="ARBA" id="ARBA00034005"/>
    </source>
</evidence>
<keyword evidence="4 14" id="KW-0436">Ligase</keyword>
<dbReference type="InterPro" id="IPR013840">
    <property type="entry name" value="DNAligase_N"/>
</dbReference>
<dbReference type="InterPro" id="IPR001679">
    <property type="entry name" value="DNA_ligase"/>
</dbReference>
<keyword evidence="11 14" id="KW-0234">DNA repair</keyword>
<proteinExistence type="inferred from homology"/>
<dbReference type="Gene3D" id="2.40.50.140">
    <property type="entry name" value="Nucleic acid-binding proteins"/>
    <property type="match status" value="1"/>
</dbReference>
<comment type="function">
    <text evidence="1 14">DNA ligase that catalyzes the formation of phosphodiester linkages between 5'-phosphoryl and 3'-hydroxyl groups in double-stranded DNA using NAD as a coenzyme and as the energy source for the reaction. It is essential for DNA replication and repair of damaged DNA.</text>
</comment>
<dbReference type="SMART" id="SM00292">
    <property type="entry name" value="BRCT"/>
    <property type="match status" value="1"/>
</dbReference>
<dbReference type="PANTHER" id="PTHR23389">
    <property type="entry name" value="CHROMOSOME TRANSMISSION FIDELITY FACTOR 18"/>
    <property type="match status" value="1"/>
</dbReference>
<dbReference type="SUPFAM" id="SSF56091">
    <property type="entry name" value="DNA ligase/mRNA capping enzyme, catalytic domain"/>
    <property type="match status" value="1"/>
</dbReference>
<dbReference type="Pfam" id="PF12826">
    <property type="entry name" value="HHH_2"/>
    <property type="match status" value="2"/>
</dbReference>
<feature type="binding site" evidence="14">
    <location>
        <position position="414"/>
    </location>
    <ligand>
        <name>Zn(2+)</name>
        <dbReference type="ChEBI" id="CHEBI:29105"/>
    </ligand>
</feature>
<protein>
    <recommendedName>
        <fullName evidence="3 14">DNA ligase</fullName>
        <ecNumber evidence="2 14">6.5.1.2</ecNumber>
    </recommendedName>
    <alternativeName>
        <fullName evidence="14">Polydeoxyribonucleotide synthase [NAD(+)]</fullName>
    </alternativeName>
</protein>
<dbReference type="EC" id="6.5.1.2" evidence="2 14"/>
<dbReference type="Proteomes" id="UP001296776">
    <property type="component" value="Unassembled WGS sequence"/>
</dbReference>
<dbReference type="FunFam" id="1.10.150.20:FF:000007">
    <property type="entry name" value="DNA ligase"/>
    <property type="match status" value="1"/>
</dbReference>
<keyword evidence="5 14" id="KW-0235">DNA replication</keyword>
<dbReference type="Pfam" id="PF03120">
    <property type="entry name" value="OB_DNA_ligase"/>
    <property type="match status" value="1"/>
</dbReference>
<comment type="cofactor">
    <cofactor evidence="14">
        <name>Mg(2+)</name>
        <dbReference type="ChEBI" id="CHEBI:18420"/>
    </cofactor>
    <cofactor evidence="14">
        <name>Mn(2+)</name>
        <dbReference type="ChEBI" id="CHEBI:29035"/>
    </cofactor>
</comment>
<keyword evidence="14" id="KW-0464">Manganese</keyword>
<evidence type="ECO:0000256" key="14">
    <source>
        <dbReference type="HAMAP-Rule" id="MF_01588"/>
    </source>
</evidence>
<feature type="binding site" evidence="14">
    <location>
        <position position="438"/>
    </location>
    <ligand>
        <name>Zn(2+)</name>
        <dbReference type="ChEBI" id="CHEBI:29105"/>
    </ligand>
</feature>
<evidence type="ECO:0000256" key="7">
    <source>
        <dbReference type="ARBA" id="ARBA00022763"/>
    </source>
</evidence>
<organism evidence="17 18">
    <name type="scientific">Halochromatium glycolicum</name>
    <dbReference type="NCBI Taxonomy" id="85075"/>
    <lineage>
        <taxon>Bacteria</taxon>
        <taxon>Pseudomonadati</taxon>
        <taxon>Pseudomonadota</taxon>
        <taxon>Gammaproteobacteria</taxon>
        <taxon>Chromatiales</taxon>
        <taxon>Chromatiaceae</taxon>
        <taxon>Halochromatium</taxon>
    </lineage>
</organism>
<dbReference type="EMBL" id="NRSJ01000060">
    <property type="protein sequence ID" value="MBK1707030.1"/>
    <property type="molecule type" value="Genomic_DNA"/>
</dbReference>
<evidence type="ECO:0000256" key="1">
    <source>
        <dbReference type="ARBA" id="ARBA00004067"/>
    </source>
</evidence>
<dbReference type="PANTHER" id="PTHR23389:SF9">
    <property type="entry name" value="DNA LIGASE"/>
    <property type="match status" value="1"/>
</dbReference>
<keyword evidence="10 14" id="KW-0520">NAD</keyword>
<dbReference type="Gene3D" id="3.30.470.30">
    <property type="entry name" value="DNA ligase/mRNA capping enzyme"/>
    <property type="match status" value="1"/>
</dbReference>
<dbReference type="GO" id="GO:0005829">
    <property type="term" value="C:cytosol"/>
    <property type="evidence" value="ECO:0007669"/>
    <property type="project" value="TreeGrafter"/>
</dbReference>
<evidence type="ECO:0000256" key="13">
    <source>
        <dbReference type="ARBA" id="ARBA00060881"/>
    </source>
</evidence>
<dbReference type="GO" id="GO:0046872">
    <property type="term" value="F:metal ion binding"/>
    <property type="evidence" value="ECO:0007669"/>
    <property type="project" value="UniProtKB-KW"/>
</dbReference>
<dbReference type="CDD" id="cd17748">
    <property type="entry name" value="BRCT_DNA_ligase_like"/>
    <property type="match status" value="1"/>
</dbReference>
<dbReference type="FunFam" id="3.30.470.30:FF:000001">
    <property type="entry name" value="DNA ligase"/>
    <property type="match status" value="1"/>
</dbReference>
<dbReference type="InterPro" id="IPR033136">
    <property type="entry name" value="DNA_ligase_CS"/>
</dbReference>